<evidence type="ECO:0000313" key="3">
    <source>
        <dbReference type="Proteomes" id="UP001595947"/>
    </source>
</evidence>
<dbReference type="SUPFAM" id="SSF109854">
    <property type="entry name" value="DinB/YfiT-like putative metalloenzymes"/>
    <property type="match status" value="1"/>
</dbReference>
<organism evidence="2 3">
    <name type="scientific">Actinomycetospora atypica</name>
    <dbReference type="NCBI Taxonomy" id="1290095"/>
    <lineage>
        <taxon>Bacteria</taxon>
        <taxon>Bacillati</taxon>
        <taxon>Actinomycetota</taxon>
        <taxon>Actinomycetes</taxon>
        <taxon>Pseudonocardiales</taxon>
        <taxon>Pseudonocardiaceae</taxon>
        <taxon>Actinomycetospora</taxon>
    </lineage>
</organism>
<dbReference type="EMBL" id="JBHSIV010000002">
    <property type="protein sequence ID" value="MFC5061105.1"/>
    <property type="molecule type" value="Genomic_DNA"/>
</dbReference>
<dbReference type="InterPro" id="IPR017520">
    <property type="entry name" value="CHP03086"/>
</dbReference>
<gene>
    <name evidence="2" type="ORF">ACFPBZ_02715</name>
</gene>
<reference evidence="3" key="1">
    <citation type="journal article" date="2019" name="Int. J. Syst. Evol. Microbiol.">
        <title>The Global Catalogue of Microorganisms (GCM) 10K type strain sequencing project: providing services to taxonomists for standard genome sequencing and annotation.</title>
        <authorList>
            <consortium name="The Broad Institute Genomics Platform"/>
            <consortium name="The Broad Institute Genome Sequencing Center for Infectious Disease"/>
            <person name="Wu L."/>
            <person name="Ma J."/>
        </authorList>
    </citation>
    <scope>NUCLEOTIDE SEQUENCE [LARGE SCALE GENOMIC DNA]</scope>
    <source>
        <strain evidence="3">CGMCC 4.7093</strain>
    </source>
</reference>
<dbReference type="Proteomes" id="UP001595947">
    <property type="component" value="Unassembled WGS sequence"/>
</dbReference>
<dbReference type="NCBIfam" id="TIGR03083">
    <property type="entry name" value="maleylpyruvate isomerase family mycothiol-dependent enzyme"/>
    <property type="match status" value="1"/>
</dbReference>
<dbReference type="InterPro" id="IPR034660">
    <property type="entry name" value="DinB/YfiT-like"/>
</dbReference>
<keyword evidence="3" id="KW-1185">Reference proteome</keyword>
<dbReference type="NCBIfam" id="TIGR03086">
    <property type="entry name" value="TIGR03086 family metal-binding protein"/>
    <property type="match status" value="1"/>
</dbReference>
<feature type="domain" description="Mycothiol-dependent maleylpyruvate isomerase metal-binding" evidence="1">
    <location>
        <begin position="10"/>
        <end position="130"/>
    </location>
</feature>
<dbReference type="Pfam" id="PF11716">
    <property type="entry name" value="MDMPI_N"/>
    <property type="match status" value="1"/>
</dbReference>
<proteinExistence type="predicted"/>
<dbReference type="RefSeq" id="WP_378034460.1">
    <property type="nucleotide sequence ID" value="NZ_JBHSIV010000002.1"/>
</dbReference>
<comment type="caution">
    <text evidence="2">The sequence shown here is derived from an EMBL/GenBank/DDBJ whole genome shotgun (WGS) entry which is preliminary data.</text>
</comment>
<dbReference type="Gene3D" id="1.20.120.450">
    <property type="entry name" value="dinb family like domain"/>
    <property type="match status" value="1"/>
</dbReference>
<name>A0ABV9YHW0_9PSEU</name>
<dbReference type="InterPro" id="IPR017517">
    <property type="entry name" value="Maleyloyr_isom"/>
</dbReference>
<sequence length="188" mass="20648">MSDARRLIPAAMDRFGARVHAVPDDRWDAPTPCSEWSVRDLVAHMCFEHRWAPHVLAGEPMDAVGNVYDGDLLEGDPMRGWDRAAVASREAWTSTTAHADPVHVSFGWLPVGEYAVQMLVDLTVHEWDLARGAGLDEHLDPESVQETLAYLRGDPVMLHGPGLFADAVEIGSADPVDQMLALTGRTRS</sequence>
<evidence type="ECO:0000259" key="1">
    <source>
        <dbReference type="Pfam" id="PF11716"/>
    </source>
</evidence>
<evidence type="ECO:0000313" key="2">
    <source>
        <dbReference type="EMBL" id="MFC5061105.1"/>
    </source>
</evidence>
<dbReference type="InterPro" id="IPR024344">
    <property type="entry name" value="MDMPI_metal-binding"/>
</dbReference>
<accession>A0ABV9YHW0</accession>
<protein>
    <submittedName>
        <fullName evidence="2">TIGR03086 family metal-binding protein</fullName>
    </submittedName>
</protein>